<dbReference type="Proteomes" id="UP001434883">
    <property type="component" value="Unassembled WGS sequence"/>
</dbReference>
<reference evidence="2 3" key="1">
    <citation type="submission" date="2021-06" db="EMBL/GenBank/DDBJ databases">
        <authorList>
            <person name="Palmer J.M."/>
        </authorList>
    </citation>
    <scope>NUCLEOTIDE SEQUENCE [LARGE SCALE GENOMIC DNA]</scope>
    <source>
        <strain evidence="2 3">XC_2019</strain>
        <tissue evidence="2">Muscle</tissue>
    </source>
</reference>
<evidence type="ECO:0000313" key="3">
    <source>
        <dbReference type="Proteomes" id="UP001434883"/>
    </source>
</evidence>
<proteinExistence type="predicted"/>
<comment type="caution">
    <text evidence="2">The sequence shown here is derived from an EMBL/GenBank/DDBJ whole genome shotgun (WGS) entry which is preliminary data.</text>
</comment>
<name>A0ABV0Q7V0_9TELE</name>
<gene>
    <name evidence="2" type="ORF">XENOCAPTIV_003605</name>
</gene>
<evidence type="ECO:0000256" key="1">
    <source>
        <dbReference type="SAM" id="MobiDB-lite"/>
    </source>
</evidence>
<evidence type="ECO:0000313" key="2">
    <source>
        <dbReference type="EMBL" id="MEQ2191869.1"/>
    </source>
</evidence>
<feature type="region of interest" description="Disordered" evidence="1">
    <location>
        <begin position="31"/>
        <end position="70"/>
    </location>
</feature>
<organism evidence="2 3">
    <name type="scientific">Xenoophorus captivus</name>
    <dbReference type="NCBI Taxonomy" id="1517983"/>
    <lineage>
        <taxon>Eukaryota</taxon>
        <taxon>Metazoa</taxon>
        <taxon>Chordata</taxon>
        <taxon>Craniata</taxon>
        <taxon>Vertebrata</taxon>
        <taxon>Euteleostomi</taxon>
        <taxon>Actinopterygii</taxon>
        <taxon>Neopterygii</taxon>
        <taxon>Teleostei</taxon>
        <taxon>Neoteleostei</taxon>
        <taxon>Acanthomorphata</taxon>
        <taxon>Ovalentaria</taxon>
        <taxon>Atherinomorphae</taxon>
        <taxon>Cyprinodontiformes</taxon>
        <taxon>Goodeidae</taxon>
        <taxon>Xenoophorus</taxon>
    </lineage>
</organism>
<feature type="compositionally biased region" description="Polar residues" evidence="1">
    <location>
        <begin position="31"/>
        <end position="40"/>
    </location>
</feature>
<protein>
    <submittedName>
        <fullName evidence="2">Uncharacterized protein</fullName>
    </submittedName>
</protein>
<sequence>MLTHSSETEIPISLPGLASCYLATAWQTVESQKTVPPSGTHQGGRNLAAPMAQIPTLRQPTGPASLAGPT</sequence>
<accession>A0ABV0Q7V0</accession>
<dbReference type="EMBL" id="JAHRIN010001370">
    <property type="protein sequence ID" value="MEQ2191869.1"/>
    <property type="molecule type" value="Genomic_DNA"/>
</dbReference>
<keyword evidence="3" id="KW-1185">Reference proteome</keyword>